<keyword evidence="3" id="KW-0328">Glycosyltransferase</keyword>
<evidence type="ECO:0000256" key="1">
    <source>
        <dbReference type="ARBA" id="ARBA00008007"/>
    </source>
</evidence>
<protein>
    <submittedName>
        <fullName evidence="3">Phosphoribosyltransferase</fullName>
    </submittedName>
</protein>
<name>A0A172U2Q5_9BACT</name>
<dbReference type="PANTHER" id="PTHR47505">
    <property type="entry name" value="DNA UTILIZATION PROTEIN YHGH"/>
    <property type="match status" value="1"/>
</dbReference>
<dbReference type="PANTHER" id="PTHR47505:SF1">
    <property type="entry name" value="DNA UTILIZATION PROTEIN YHGH"/>
    <property type="match status" value="1"/>
</dbReference>
<dbReference type="OrthoDB" id="9779910at2"/>
<accession>A0A172U2Q5</accession>
<gene>
    <name evidence="3" type="ORF">SY85_17565</name>
</gene>
<comment type="similarity">
    <text evidence="1">Belongs to the ComF/GntX family.</text>
</comment>
<keyword evidence="4" id="KW-1185">Reference proteome</keyword>
<dbReference type="Proteomes" id="UP000077177">
    <property type="component" value="Chromosome"/>
</dbReference>
<dbReference type="EMBL" id="CP011390">
    <property type="protein sequence ID" value="ANE53566.1"/>
    <property type="molecule type" value="Genomic_DNA"/>
</dbReference>
<dbReference type="SUPFAM" id="SSF53271">
    <property type="entry name" value="PRTase-like"/>
    <property type="match status" value="1"/>
</dbReference>
<dbReference type="KEGG" id="fla:SY85_17565"/>
<dbReference type="Gene3D" id="3.40.50.2020">
    <property type="match status" value="1"/>
</dbReference>
<dbReference type="Pfam" id="PF00156">
    <property type="entry name" value="Pribosyltran"/>
    <property type="match status" value="1"/>
</dbReference>
<proteinExistence type="inferred from homology"/>
<sequence>MLHLAFPHICEGCGTDIIDKEHYLCLQCLEKLPQTHFESYADNPVEKIFWGRLPVTAATASYYFTKGATLQHLLHQFKYKGQQRLGFYLGQLMGNRLINNPRFQDITALVPLPLFPEKERQRGYNQAMVLCEGISDVWQRPIIKEAVIRTTATESQTRKNRMERWQNMENRFELKETTALANQHILLVDDVVTTGATLESCGRVILEAANTRLSIATLCISTS</sequence>
<dbReference type="PATRIC" id="fig|1492898.3.peg.3819"/>
<organism evidence="3 4">
    <name type="scientific">Flavisolibacter tropicus</name>
    <dbReference type="NCBI Taxonomy" id="1492898"/>
    <lineage>
        <taxon>Bacteria</taxon>
        <taxon>Pseudomonadati</taxon>
        <taxon>Bacteroidota</taxon>
        <taxon>Chitinophagia</taxon>
        <taxon>Chitinophagales</taxon>
        <taxon>Chitinophagaceae</taxon>
        <taxon>Flavisolibacter</taxon>
    </lineage>
</organism>
<reference evidence="3 4" key="2">
    <citation type="journal article" date="2016" name="Int. J. Syst. Evol. Microbiol.">
        <title>Flavisolibacter tropicus sp. nov., isolated from tropical soil.</title>
        <authorList>
            <person name="Lee J.J."/>
            <person name="Kang M.S."/>
            <person name="Kim G.S."/>
            <person name="Lee C.S."/>
            <person name="Lim S."/>
            <person name="Lee J."/>
            <person name="Roh S.H."/>
            <person name="Kang H."/>
            <person name="Ha J.M."/>
            <person name="Bae S."/>
            <person name="Jung H.Y."/>
            <person name="Kim M.K."/>
        </authorList>
    </citation>
    <scope>NUCLEOTIDE SEQUENCE [LARGE SCALE GENOMIC DNA]</scope>
    <source>
        <strain evidence="3 4">LCS9</strain>
    </source>
</reference>
<dbReference type="CDD" id="cd06223">
    <property type="entry name" value="PRTases_typeI"/>
    <property type="match status" value="1"/>
</dbReference>
<dbReference type="AlphaFoldDB" id="A0A172U2Q5"/>
<evidence type="ECO:0000313" key="4">
    <source>
        <dbReference type="Proteomes" id="UP000077177"/>
    </source>
</evidence>
<dbReference type="GO" id="GO:0016757">
    <property type="term" value="F:glycosyltransferase activity"/>
    <property type="evidence" value="ECO:0007669"/>
    <property type="project" value="UniProtKB-KW"/>
</dbReference>
<reference evidence="4" key="1">
    <citation type="submission" date="2015-01" db="EMBL/GenBank/DDBJ databases">
        <title>Flavisolibacter sp./LCS9/ whole genome sequencing.</title>
        <authorList>
            <person name="Kim M.K."/>
            <person name="Srinivasan S."/>
            <person name="Lee J.-J."/>
        </authorList>
    </citation>
    <scope>NUCLEOTIDE SEQUENCE [LARGE SCALE GENOMIC DNA]</scope>
    <source>
        <strain evidence="4">LCS9</strain>
    </source>
</reference>
<feature type="domain" description="Phosphoribosyltransferase" evidence="2">
    <location>
        <begin position="164"/>
        <end position="219"/>
    </location>
</feature>
<dbReference type="InterPro" id="IPR051910">
    <property type="entry name" value="ComF/GntX_DNA_util-trans"/>
</dbReference>
<dbReference type="InterPro" id="IPR029057">
    <property type="entry name" value="PRTase-like"/>
</dbReference>
<evidence type="ECO:0000313" key="3">
    <source>
        <dbReference type="EMBL" id="ANE53566.1"/>
    </source>
</evidence>
<keyword evidence="3" id="KW-0808">Transferase</keyword>
<dbReference type="STRING" id="1492898.SY85_17565"/>
<evidence type="ECO:0000259" key="2">
    <source>
        <dbReference type="Pfam" id="PF00156"/>
    </source>
</evidence>
<dbReference type="InterPro" id="IPR000836">
    <property type="entry name" value="PRTase_dom"/>
</dbReference>